<dbReference type="GO" id="GO:0000149">
    <property type="term" value="F:SNARE binding"/>
    <property type="evidence" value="ECO:0007669"/>
    <property type="project" value="TreeGrafter"/>
</dbReference>
<dbReference type="EMBL" id="KK914318">
    <property type="protein sequence ID" value="KDP41435.1"/>
    <property type="molecule type" value="Genomic_DNA"/>
</dbReference>
<evidence type="ECO:0000313" key="11">
    <source>
        <dbReference type="Proteomes" id="UP000027138"/>
    </source>
</evidence>
<dbReference type="Proteomes" id="UP000027138">
    <property type="component" value="Unassembled WGS sequence"/>
</dbReference>
<dbReference type="InterPro" id="IPR013809">
    <property type="entry name" value="ENTH"/>
</dbReference>
<dbReference type="GO" id="GO:0006900">
    <property type="term" value="P:vesicle budding from membrane"/>
    <property type="evidence" value="ECO:0007669"/>
    <property type="project" value="TreeGrafter"/>
</dbReference>
<organism evidence="10 11">
    <name type="scientific">Jatropha curcas</name>
    <name type="common">Barbados nut</name>
    <dbReference type="NCBI Taxonomy" id="180498"/>
    <lineage>
        <taxon>Eukaryota</taxon>
        <taxon>Viridiplantae</taxon>
        <taxon>Streptophyta</taxon>
        <taxon>Embryophyta</taxon>
        <taxon>Tracheophyta</taxon>
        <taxon>Spermatophyta</taxon>
        <taxon>Magnoliopsida</taxon>
        <taxon>eudicotyledons</taxon>
        <taxon>Gunneridae</taxon>
        <taxon>Pentapetalae</taxon>
        <taxon>rosids</taxon>
        <taxon>fabids</taxon>
        <taxon>Malpighiales</taxon>
        <taxon>Euphorbiaceae</taxon>
        <taxon>Crotonoideae</taxon>
        <taxon>Jatropheae</taxon>
        <taxon>Jatropha</taxon>
    </lineage>
</organism>
<feature type="domain" description="ENTH" evidence="9">
    <location>
        <begin position="25"/>
        <end position="163"/>
    </location>
</feature>
<dbReference type="PANTHER" id="PTHR22951:SF24">
    <property type="entry name" value="ENTH DOMAIN-CONTAINING PROTEIN"/>
    <property type="match status" value="1"/>
</dbReference>
<reference evidence="10 11" key="1">
    <citation type="journal article" date="2014" name="PLoS ONE">
        <title>Global Analysis of Gene Expression Profiles in Physic Nut (Jatropha curcas L.) Seedlings Exposed to Salt Stress.</title>
        <authorList>
            <person name="Zhang L."/>
            <person name="Zhang C."/>
            <person name="Wu P."/>
            <person name="Chen Y."/>
            <person name="Li M."/>
            <person name="Jiang H."/>
            <person name="Wu G."/>
        </authorList>
    </citation>
    <scope>NUCLEOTIDE SEQUENCE [LARGE SCALE GENOMIC DNA]</scope>
    <source>
        <strain evidence="11">cv. GZQX0401</strain>
        <tissue evidence="10">Young leaves</tissue>
    </source>
</reference>
<keyword evidence="7" id="KW-0168">Coated pit</keyword>
<evidence type="ECO:0000256" key="6">
    <source>
        <dbReference type="ARBA" id="ARBA00023136"/>
    </source>
</evidence>
<dbReference type="Pfam" id="PF07651">
    <property type="entry name" value="ANTH"/>
    <property type="match status" value="1"/>
</dbReference>
<dbReference type="AlphaFoldDB" id="A0A067LAA1"/>
<dbReference type="GO" id="GO:0005545">
    <property type="term" value="F:1-phosphatidylinositol binding"/>
    <property type="evidence" value="ECO:0007669"/>
    <property type="project" value="TreeGrafter"/>
</dbReference>
<dbReference type="CDD" id="cd16987">
    <property type="entry name" value="ANTH_N_AP180_plant"/>
    <property type="match status" value="1"/>
</dbReference>
<keyword evidence="6" id="KW-0472">Membrane</keyword>
<dbReference type="InterPro" id="IPR011417">
    <property type="entry name" value="ANTH_dom"/>
</dbReference>
<dbReference type="GO" id="GO:0005546">
    <property type="term" value="F:phosphatidylinositol-4,5-bisphosphate binding"/>
    <property type="evidence" value="ECO:0007669"/>
    <property type="project" value="TreeGrafter"/>
</dbReference>
<evidence type="ECO:0000256" key="8">
    <source>
        <dbReference type="ARBA" id="ARBA00023329"/>
    </source>
</evidence>
<accession>A0A067LAA1</accession>
<keyword evidence="4" id="KW-0254">Endocytosis</keyword>
<dbReference type="KEGG" id="jcu:105630987"/>
<keyword evidence="11" id="KW-1185">Reference proteome</keyword>
<dbReference type="PROSITE" id="PS50942">
    <property type="entry name" value="ENTH"/>
    <property type="match status" value="1"/>
</dbReference>
<dbReference type="GO" id="GO:0032050">
    <property type="term" value="F:clathrin heavy chain binding"/>
    <property type="evidence" value="ECO:0007669"/>
    <property type="project" value="TreeGrafter"/>
</dbReference>
<dbReference type="OrthoDB" id="44015at2759"/>
<evidence type="ECO:0000256" key="5">
    <source>
        <dbReference type="ARBA" id="ARBA00023034"/>
    </source>
</evidence>
<keyword evidence="5" id="KW-0333">Golgi apparatus</keyword>
<dbReference type="GO" id="GO:0030136">
    <property type="term" value="C:clathrin-coated vesicle"/>
    <property type="evidence" value="ECO:0007669"/>
    <property type="project" value="UniProtKB-SubCell"/>
</dbReference>
<dbReference type="InterPro" id="IPR008942">
    <property type="entry name" value="ENTH_VHS"/>
</dbReference>
<dbReference type="InterPro" id="IPR048050">
    <property type="entry name" value="ANTH_N_plant"/>
</dbReference>
<comment type="subcellular location">
    <subcellularLocation>
        <location evidence="1">Cytoplasmic vesicle</location>
        <location evidence="1">Clathrin-coated vesicle</location>
    </subcellularLocation>
    <subcellularLocation>
        <location evidence="2">Golgi apparatus</location>
    </subcellularLocation>
    <subcellularLocation>
        <location evidence="3">Membrane</location>
        <location evidence="3">Clathrin-coated pit</location>
    </subcellularLocation>
</comment>
<dbReference type="PANTHER" id="PTHR22951">
    <property type="entry name" value="CLATHRIN ASSEMBLY PROTEIN"/>
    <property type="match status" value="1"/>
</dbReference>
<dbReference type="GO" id="GO:0048268">
    <property type="term" value="P:clathrin coat assembly"/>
    <property type="evidence" value="ECO:0007669"/>
    <property type="project" value="InterPro"/>
</dbReference>
<sequence>MGNRKKLRLIIGFFKDKTSIIKATLSTKRHNRIQTAVIRATTRDASSSPSDECIAVILSYGHSSRLSAYTCIEALMDRLHTTENPFVSLKCLFMLHIIITKGSVILKDQLSVYPSLGARNFLNLSRFRDGSDPESWGLSSWVRWYAAIIEQNLSVSRFLDNQNVLSFSATNKDKEEKVLAVLSRDLLGEMDLLINFVAVISEAPDSLHLQRKNLIHEIVRLVSDDYRSIQREIFIRVVEIGGRIPSFSFSELTQLLGNLNRFESYKERLYLLFVNRNRNDSLWELVNKTKTKTIEMMKEKEEMKLLEMGTKNDSNELTRSGEVVDKVDAGHGFVWTRFD</sequence>
<evidence type="ECO:0000256" key="4">
    <source>
        <dbReference type="ARBA" id="ARBA00022583"/>
    </source>
</evidence>
<dbReference type="GO" id="GO:0072583">
    <property type="term" value="P:clathrin-dependent endocytosis"/>
    <property type="evidence" value="ECO:0007669"/>
    <property type="project" value="InterPro"/>
</dbReference>
<evidence type="ECO:0000313" key="10">
    <source>
        <dbReference type="EMBL" id="KDP41435.1"/>
    </source>
</evidence>
<protein>
    <recommendedName>
        <fullName evidence="9">ENTH domain-containing protein</fullName>
    </recommendedName>
</protein>
<evidence type="ECO:0000256" key="1">
    <source>
        <dbReference type="ARBA" id="ARBA00004132"/>
    </source>
</evidence>
<evidence type="ECO:0000256" key="7">
    <source>
        <dbReference type="ARBA" id="ARBA00023176"/>
    </source>
</evidence>
<evidence type="ECO:0000256" key="3">
    <source>
        <dbReference type="ARBA" id="ARBA00004600"/>
    </source>
</evidence>
<dbReference type="GO" id="GO:0005794">
    <property type="term" value="C:Golgi apparatus"/>
    <property type="evidence" value="ECO:0007669"/>
    <property type="project" value="UniProtKB-SubCell"/>
</dbReference>
<keyword evidence="8" id="KW-0968">Cytoplasmic vesicle</keyword>
<dbReference type="GO" id="GO:0005905">
    <property type="term" value="C:clathrin-coated pit"/>
    <property type="evidence" value="ECO:0007669"/>
    <property type="project" value="UniProtKB-SubCell"/>
</dbReference>
<dbReference type="Gene3D" id="1.25.40.90">
    <property type="match status" value="1"/>
</dbReference>
<proteinExistence type="predicted"/>
<dbReference type="STRING" id="180498.A0A067LAA1"/>
<dbReference type="SMART" id="SM00273">
    <property type="entry name" value="ENTH"/>
    <property type="match status" value="1"/>
</dbReference>
<dbReference type="InterPro" id="IPR045192">
    <property type="entry name" value="AP180-like"/>
</dbReference>
<dbReference type="SUPFAM" id="SSF48464">
    <property type="entry name" value="ENTH/VHS domain"/>
    <property type="match status" value="1"/>
</dbReference>
<evidence type="ECO:0000259" key="9">
    <source>
        <dbReference type="PROSITE" id="PS50942"/>
    </source>
</evidence>
<dbReference type="FunFam" id="1.25.40.90:FF:000035">
    <property type="entry name" value="Putative clathrin assembly protein At4g40080"/>
    <property type="match status" value="1"/>
</dbReference>
<evidence type="ECO:0000256" key="2">
    <source>
        <dbReference type="ARBA" id="ARBA00004555"/>
    </source>
</evidence>
<name>A0A067LAA1_JATCU</name>
<gene>
    <name evidence="10" type="ORF">JCGZ_15842</name>
</gene>